<evidence type="ECO:0008006" key="3">
    <source>
        <dbReference type="Google" id="ProtNLM"/>
    </source>
</evidence>
<evidence type="ECO:0000313" key="2">
    <source>
        <dbReference type="Proteomes" id="UP000221763"/>
    </source>
</evidence>
<accession>A0AAP8KBP0</accession>
<comment type="caution">
    <text evidence="1">The sequence shown here is derived from an EMBL/GenBank/DDBJ whole genome shotgun (WGS) entry which is preliminary data.</text>
</comment>
<dbReference type="EMBL" id="PEBN01000054">
    <property type="protein sequence ID" value="PHV55875.1"/>
    <property type="molecule type" value="Genomic_DNA"/>
</dbReference>
<dbReference type="AlphaFoldDB" id="A0AAP8KBP0"/>
<organism evidence="1 2">
    <name type="scientific">Streptococcus macedonicus</name>
    <name type="common">Streptococcus gallolyticus macedonicus</name>
    <dbReference type="NCBI Taxonomy" id="59310"/>
    <lineage>
        <taxon>Bacteria</taxon>
        <taxon>Bacillati</taxon>
        <taxon>Bacillota</taxon>
        <taxon>Bacilli</taxon>
        <taxon>Lactobacillales</taxon>
        <taxon>Streptococcaceae</taxon>
        <taxon>Streptococcus</taxon>
    </lineage>
</organism>
<dbReference type="Proteomes" id="UP000221763">
    <property type="component" value="Unassembled WGS sequence"/>
</dbReference>
<reference evidence="1 2" key="1">
    <citation type="submission" date="2017-10" db="EMBL/GenBank/DDBJ databases">
        <title>Whole-genome sequence of three Streptococcus macedonicus strains isolated from Italian cheeses of the Veneto region.</title>
        <authorList>
            <person name="Treu L."/>
            <person name="De Diego-Diaz B."/>
            <person name="Papadimitriou K."/>
            <person name="Tsakalidou E."/>
            <person name="Corich V."/>
            <person name="Giacomini A."/>
        </authorList>
    </citation>
    <scope>NUCLEOTIDE SEQUENCE [LARGE SCALE GENOMIC DNA]</scope>
    <source>
        <strain evidence="1 2">19AS</strain>
    </source>
</reference>
<dbReference type="RefSeq" id="WP_099421328.1">
    <property type="nucleotide sequence ID" value="NZ_PEBN01000054.1"/>
</dbReference>
<sequence length="74" mass="8546">MPRGPKILIDEKIKQSEAALAKAKSRYDAEAAVLKELLQKRQAMRDRELMEAIAKSRRSFEEILDYINRDPDAD</sequence>
<name>A0AAP8KBP0_STRMC</name>
<evidence type="ECO:0000313" key="1">
    <source>
        <dbReference type="EMBL" id="PHV55875.1"/>
    </source>
</evidence>
<proteinExistence type="predicted"/>
<gene>
    <name evidence="1" type="ORF">CS009_09965</name>
</gene>
<protein>
    <recommendedName>
        <fullName evidence="3">ErpK protein</fullName>
    </recommendedName>
</protein>